<feature type="domain" description="ABC transporter" evidence="10">
    <location>
        <begin position="346"/>
        <end position="579"/>
    </location>
</feature>
<gene>
    <name evidence="12" type="ORF">SAMN05421828_102140</name>
</gene>
<dbReference type="InterPro" id="IPR039421">
    <property type="entry name" value="Type_1_exporter"/>
</dbReference>
<dbReference type="Pfam" id="PF00005">
    <property type="entry name" value="ABC_tran"/>
    <property type="match status" value="1"/>
</dbReference>
<dbReference type="AlphaFoldDB" id="A0A8G2CI36"/>
<dbReference type="RefSeq" id="WP_051657515.1">
    <property type="nucleotide sequence ID" value="NZ_FTNE01000002.1"/>
</dbReference>
<dbReference type="PANTHER" id="PTHR24221">
    <property type="entry name" value="ATP-BINDING CASSETTE SUB-FAMILY B"/>
    <property type="match status" value="1"/>
</dbReference>
<keyword evidence="2" id="KW-0813">Transport</keyword>
<proteinExistence type="predicted"/>
<dbReference type="PANTHER" id="PTHR24221:SF590">
    <property type="entry name" value="COMPONENT LINKED WITH THE ASSEMBLY OF CYTOCHROME' TRANSPORT TRANSMEMBRANE ATP-BINDING PROTEIN ABC TRANSPORTER CYDD-RELATED"/>
    <property type="match status" value="1"/>
</dbReference>
<evidence type="ECO:0000256" key="7">
    <source>
        <dbReference type="ARBA" id="ARBA00022989"/>
    </source>
</evidence>
<dbReference type="SUPFAM" id="SSF90123">
    <property type="entry name" value="ABC transporter transmembrane region"/>
    <property type="match status" value="1"/>
</dbReference>
<dbReference type="PROSITE" id="PS00211">
    <property type="entry name" value="ABC_TRANSPORTER_1"/>
    <property type="match status" value="1"/>
</dbReference>
<feature type="transmembrane region" description="Helical" evidence="9">
    <location>
        <begin position="74"/>
        <end position="96"/>
    </location>
</feature>
<evidence type="ECO:0000256" key="9">
    <source>
        <dbReference type="SAM" id="Phobius"/>
    </source>
</evidence>
<dbReference type="Gene3D" id="3.40.50.300">
    <property type="entry name" value="P-loop containing nucleotide triphosphate hydrolases"/>
    <property type="match status" value="1"/>
</dbReference>
<keyword evidence="13" id="KW-1185">Reference proteome</keyword>
<evidence type="ECO:0000259" key="10">
    <source>
        <dbReference type="PROSITE" id="PS50893"/>
    </source>
</evidence>
<comment type="subcellular location">
    <subcellularLocation>
        <location evidence="1">Cell membrane</location>
        <topology evidence="1">Multi-pass membrane protein</topology>
    </subcellularLocation>
</comment>
<dbReference type="Proteomes" id="UP000186308">
    <property type="component" value="Unassembled WGS sequence"/>
</dbReference>
<keyword evidence="8 9" id="KW-0472">Membrane</keyword>
<feature type="domain" description="ABC transmembrane type-1" evidence="11">
    <location>
        <begin position="31"/>
        <end position="313"/>
    </location>
</feature>
<dbReference type="SMART" id="SM00382">
    <property type="entry name" value="AAA"/>
    <property type="match status" value="1"/>
</dbReference>
<evidence type="ECO:0000313" key="13">
    <source>
        <dbReference type="Proteomes" id="UP000186308"/>
    </source>
</evidence>
<dbReference type="FunFam" id="3.40.50.300:FF:000221">
    <property type="entry name" value="Multidrug ABC transporter ATP-binding protein"/>
    <property type="match status" value="1"/>
</dbReference>
<keyword evidence="7 9" id="KW-1133">Transmembrane helix</keyword>
<evidence type="ECO:0000256" key="1">
    <source>
        <dbReference type="ARBA" id="ARBA00004651"/>
    </source>
</evidence>
<name>A0A8G2CI36_ACIRU</name>
<reference evidence="12 13" key="1">
    <citation type="submission" date="2017-01" db="EMBL/GenBank/DDBJ databases">
        <authorList>
            <person name="Varghese N."/>
            <person name="Submissions S."/>
        </authorList>
    </citation>
    <scope>NUCLEOTIDE SEQUENCE [LARGE SCALE GENOMIC DNA]</scope>
    <source>
        <strain evidence="12 13">ATCC 35905</strain>
    </source>
</reference>
<evidence type="ECO:0000256" key="3">
    <source>
        <dbReference type="ARBA" id="ARBA00022475"/>
    </source>
</evidence>
<dbReference type="Pfam" id="PF00664">
    <property type="entry name" value="ABC_membrane"/>
    <property type="match status" value="1"/>
</dbReference>
<keyword evidence="6 12" id="KW-0067">ATP-binding</keyword>
<dbReference type="InterPro" id="IPR011527">
    <property type="entry name" value="ABC1_TM_dom"/>
</dbReference>
<evidence type="ECO:0000256" key="2">
    <source>
        <dbReference type="ARBA" id="ARBA00022448"/>
    </source>
</evidence>
<dbReference type="InterPro" id="IPR014216">
    <property type="entry name" value="ABC_transptr_CydD"/>
</dbReference>
<dbReference type="InterPro" id="IPR003593">
    <property type="entry name" value="AAA+_ATPase"/>
</dbReference>
<dbReference type="InterPro" id="IPR027417">
    <property type="entry name" value="P-loop_NTPase"/>
</dbReference>
<dbReference type="InterPro" id="IPR017871">
    <property type="entry name" value="ABC_transporter-like_CS"/>
</dbReference>
<evidence type="ECO:0000313" key="12">
    <source>
        <dbReference type="EMBL" id="SIQ18717.1"/>
    </source>
</evidence>
<dbReference type="CDD" id="cd18584">
    <property type="entry name" value="ABC_6TM_AarD_CydD"/>
    <property type="match status" value="1"/>
</dbReference>
<dbReference type="PROSITE" id="PS50929">
    <property type="entry name" value="ABC_TM1F"/>
    <property type="match status" value="1"/>
</dbReference>
<dbReference type="GO" id="GO:0005524">
    <property type="term" value="F:ATP binding"/>
    <property type="evidence" value="ECO:0007669"/>
    <property type="project" value="UniProtKB-KW"/>
</dbReference>
<evidence type="ECO:0000256" key="8">
    <source>
        <dbReference type="ARBA" id="ARBA00023136"/>
    </source>
</evidence>
<dbReference type="InterPro" id="IPR036640">
    <property type="entry name" value="ABC1_TM_sf"/>
</dbReference>
<keyword evidence="5" id="KW-0547">Nucleotide-binding</keyword>
<evidence type="ECO:0000256" key="4">
    <source>
        <dbReference type="ARBA" id="ARBA00022692"/>
    </source>
</evidence>
<organism evidence="12 13">
    <name type="scientific">Acidiphilium rubrum</name>
    <dbReference type="NCBI Taxonomy" id="526"/>
    <lineage>
        <taxon>Bacteria</taxon>
        <taxon>Pseudomonadati</taxon>
        <taxon>Pseudomonadota</taxon>
        <taxon>Alphaproteobacteria</taxon>
        <taxon>Acetobacterales</taxon>
        <taxon>Acidocellaceae</taxon>
        <taxon>Acidiphilium</taxon>
    </lineage>
</organism>
<dbReference type="SUPFAM" id="SSF52540">
    <property type="entry name" value="P-loop containing nucleoside triphosphate hydrolases"/>
    <property type="match status" value="1"/>
</dbReference>
<dbReference type="NCBIfam" id="TIGR02857">
    <property type="entry name" value="CydD"/>
    <property type="match status" value="1"/>
</dbReference>
<keyword evidence="3" id="KW-1003">Cell membrane</keyword>
<evidence type="ECO:0000256" key="5">
    <source>
        <dbReference type="ARBA" id="ARBA00022741"/>
    </source>
</evidence>
<dbReference type="InterPro" id="IPR003439">
    <property type="entry name" value="ABC_transporter-like_ATP-bd"/>
</dbReference>
<dbReference type="PROSITE" id="PS50893">
    <property type="entry name" value="ABC_TRANSPORTER_2"/>
    <property type="match status" value="1"/>
</dbReference>
<protein>
    <submittedName>
        <fullName evidence="12">ATP-binding cassette, subfamily C, CydD</fullName>
    </submittedName>
</protein>
<dbReference type="EMBL" id="FTNE01000002">
    <property type="protein sequence ID" value="SIQ18717.1"/>
    <property type="molecule type" value="Genomic_DNA"/>
</dbReference>
<feature type="transmembrane region" description="Helical" evidence="9">
    <location>
        <begin position="170"/>
        <end position="192"/>
    </location>
</feature>
<feature type="transmembrane region" description="Helical" evidence="9">
    <location>
        <begin position="29"/>
        <end position="54"/>
    </location>
</feature>
<dbReference type="Gene3D" id="1.20.1560.10">
    <property type="entry name" value="ABC transporter type 1, transmembrane domain"/>
    <property type="match status" value="1"/>
</dbReference>
<dbReference type="OrthoDB" id="5288404at2"/>
<dbReference type="GO" id="GO:0042883">
    <property type="term" value="P:cysteine transport"/>
    <property type="evidence" value="ECO:0007669"/>
    <property type="project" value="InterPro"/>
</dbReference>
<evidence type="ECO:0000259" key="11">
    <source>
        <dbReference type="PROSITE" id="PS50929"/>
    </source>
</evidence>
<dbReference type="GO" id="GO:0016887">
    <property type="term" value="F:ATP hydrolysis activity"/>
    <property type="evidence" value="ECO:0007669"/>
    <property type="project" value="InterPro"/>
</dbReference>
<comment type="caution">
    <text evidence="12">The sequence shown here is derived from an EMBL/GenBank/DDBJ whole genome shotgun (WGS) entry which is preliminary data.</text>
</comment>
<feature type="transmembrane region" description="Helical" evidence="9">
    <location>
        <begin position="145"/>
        <end position="164"/>
    </location>
</feature>
<dbReference type="GO" id="GO:0005886">
    <property type="term" value="C:plasma membrane"/>
    <property type="evidence" value="ECO:0007669"/>
    <property type="project" value="UniProtKB-SubCell"/>
</dbReference>
<sequence length="585" mass="63698">MANAPRSRAEAKSLEAWLRGFTARVRIPLTATIITGAIGGVLLVLQAWLLARIIDGVIIEHRALHQVWPLLIDLLATFIARAIITALTDIIGFEAAARVKRDIRRLAYAHLTALGPAWSRRERSGDLATTLIDGIEALDQYYASYLPQMALAVFIPLAILVFVFPAYWVAGIIMVITAPLIPLFMIIVGKGAERLNQRQWRKLARMSAYFFDAIEGLTTLKLFGASRAEAQMIADVSDDYRITTMAVLRVAFLSSLVLEFFATISIAMVAVYIGFALYYRDLHFLPGFFVLLLAPEFYRPLRNMGSSYHARMEAIGAAEQIVRLLATEPPASLPAPTPAPEPALTIRFEQVDFAYQPSEPILTGIDFTLAPGERLALVGPSGAGKTTISQLLLGFLHPSGGAIRIGGTDLRDLPPAAWLARIAWLPQRPTLFHGSVIDNIRLGLTADAAAVRAAAAQAGADHFITNLPQGYDTIVGERGQGLSGGEIQRIALARAFLKNAELIVLDEPDASLDPATAALITASVERLARDRTMLIIAHRLESVRHADRILVIDHGRIIESGDHASLLARHGLYATMSALRQDVPA</sequence>
<feature type="transmembrane region" description="Helical" evidence="9">
    <location>
        <begin position="250"/>
        <end position="278"/>
    </location>
</feature>
<accession>A0A8G2CI36</accession>
<evidence type="ECO:0000256" key="6">
    <source>
        <dbReference type="ARBA" id="ARBA00022840"/>
    </source>
</evidence>
<keyword evidence="4 9" id="KW-0812">Transmembrane</keyword>
<dbReference type="GO" id="GO:0140359">
    <property type="term" value="F:ABC-type transporter activity"/>
    <property type="evidence" value="ECO:0007669"/>
    <property type="project" value="InterPro"/>
</dbReference>